<comment type="caution">
    <text evidence="2">The sequence shown here is derived from an EMBL/GenBank/DDBJ whole genome shotgun (WGS) entry which is preliminary data.</text>
</comment>
<dbReference type="Proteomes" id="UP000694660">
    <property type="component" value="Unassembled WGS sequence"/>
</dbReference>
<keyword evidence="3" id="KW-1185">Reference proteome</keyword>
<dbReference type="AlphaFoldDB" id="A0A944H6C5"/>
<dbReference type="RefSeq" id="WP_214359797.1">
    <property type="nucleotide sequence ID" value="NZ_JAEKFT010000002.1"/>
</dbReference>
<dbReference type="EMBL" id="JAEKFT010000002">
    <property type="protein sequence ID" value="MBT0960039.1"/>
    <property type="molecule type" value="Genomic_DNA"/>
</dbReference>
<proteinExistence type="predicted"/>
<gene>
    <name evidence="2" type="ORF">I8J34_02525</name>
</gene>
<feature type="chain" id="PRO_5037691079" evidence="1">
    <location>
        <begin position="28"/>
        <end position="120"/>
    </location>
</feature>
<keyword evidence="1" id="KW-0732">Signal</keyword>
<organism evidence="2 3">
    <name type="scientific">Denitromonas iodatirespirans</name>
    <dbReference type="NCBI Taxonomy" id="2795389"/>
    <lineage>
        <taxon>Bacteria</taxon>
        <taxon>Pseudomonadati</taxon>
        <taxon>Pseudomonadota</taxon>
        <taxon>Betaproteobacteria</taxon>
        <taxon>Rhodocyclales</taxon>
        <taxon>Zoogloeaceae</taxon>
        <taxon>Denitromonas</taxon>
    </lineage>
</organism>
<evidence type="ECO:0000313" key="2">
    <source>
        <dbReference type="EMBL" id="MBT0960039.1"/>
    </source>
</evidence>
<name>A0A944H6C5_DENI1</name>
<protein>
    <submittedName>
        <fullName evidence="2">Uncharacterized protein</fullName>
    </submittedName>
</protein>
<sequence>MTIRKIPFALAPAALCAALLLPVGAQAAGSDEAFNEMLGTMESRDTGSGWFDYYVEVLNQEIAYMQDTEAYGAAGPSGPLDGFNGYVAGFRAPDTGSRWMNGYVDSVNRVIREKQQYDAF</sequence>
<feature type="signal peptide" evidence="1">
    <location>
        <begin position="1"/>
        <end position="27"/>
    </location>
</feature>
<evidence type="ECO:0000256" key="1">
    <source>
        <dbReference type="SAM" id="SignalP"/>
    </source>
</evidence>
<evidence type="ECO:0000313" key="3">
    <source>
        <dbReference type="Proteomes" id="UP000694660"/>
    </source>
</evidence>
<accession>A0A944H6C5</accession>
<reference evidence="3" key="1">
    <citation type="journal article" date="2022" name="ISME J.">
        <title>Genetic and phylogenetic analysis of dissimilatory iodate-reducing bacteria identifies potential niches across the world's oceans.</title>
        <authorList>
            <person name="Reyes-Umana V."/>
            <person name="Henning Z."/>
            <person name="Lee K."/>
            <person name="Barnum T.P."/>
            <person name="Coates J.D."/>
        </authorList>
    </citation>
    <scope>NUCLEOTIDE SEQUENCE [LARGE SCALE GENOMIC DNA]</scope>
    <source>
        <strain evidence="3">IR12</strain>
    </source>
</reference>